<accession>A0ABT1ZWC9</accession>
<reference evidence="1 2" key="1">
    <citation type="submission" date="2022-08" db="EMBL/GenBank/DDBJ databases">
        <title>Reclassification of Massilia species as members of the genera Telluria, Duganella, Pseudoduganella, Mokoshia gen. nov. and Zemynaea gen. nov. using orthogonal and non-orthogonal genome-based approaches.</title>
        <authorList>
            <person name="Bowman J.P."/>
        </authorList>
    </citation>
    <scope>NUCLEOTIDE SEQUENCE [LARGE SCALE GENOMIC DNA]</scope>
    <source>
        <strain evidence="1 2">JCM 31316</strain>
    </source>
</reference>
<keyword evidence="2" id="KW-1185">Reference proteome</keyword>
<dbReference type="Proteomes" id="UP001204151">
    <property type="component" value="Unassembled WGS sequence"/>
</dbReference>
<gene>
    <name evidence="1" type="ORF">NX784_21885</name>
</gene>
<organism evidence="1 2">
    <name type="scientific">Massilia pinisoli</name>
    <dbReference type="NCBI Taxonomy" id="1772194"/>
    <lineage>
        <taxon>Bacteria</taxon>
        <taxon>Pseudomonadati</taxon>
        <taxon>Pseudomonadota</taxon>
        <taxon>Betaproteobacteria</taxon>
        <taxon>Burkholderiales</taxon>
        <taxon>Oxalobacteraceae</taxon>
        <taxon>Telluria group</taxon>
        <taxon>Massilia</taxon>
    </lineage>
</organism>
<evidence type="ECO:0000313" key="2">
    <source>
        <dbReference type="Proteomes" id="UP001204151"/>
    </source>
</evidence>
<name>A0ABT1ZWC9_9BURK</name>
<proteinExistence type="predicted"/>
<sequence length="204" mass="23026">MIGHQHRDAMARGMALQDGAVERIAVVADQDACRVQACTGLRCRRHVRRLGEVRAHGQRHRQAAGHEQRAAGAGVDMALFARVQVLFRVDARRSVRMQDERRDVRLAALARAQRQADDSRHARLPRVCAQRREQGGVRRLREGVREIQFVARQRQLREHEALHAETVGDAHEGKVAADVFGEVSREHTALRGGERRYGHGRAVK</sequence>
<protein>
    <submittedName>
        <fullName evidence="1">Uncharacterized protein</fullName>
    </submittedName>
</protein>
<evidence type="ECO:0000313" key="1">
    <source>
        <dbReference type="EMBL" id="MCS0584248.1"/>
    </source>
</evidence>
<dbReference type="EMBL" id="JANUGW010000019">
    <property type="protein sequence ID" value="MCS0584248.1"/>
    <property type="molecule type" value="Genomic_DNA"/>
</dbReference>
<comment type="caution">
    <text evidence="1">The sequence shown here is derived from an EMBL/GenBank/DDBJ whole genome shotgun (WGS) entry which is preliminary data.</text>
</comment>